<sequence length="209" mass="22971">MNKACFFNISGWISIVSLGLTFFLSSSAIAATPQSAFDHIEHSFDLPPKALPIQIIVQKLRHEDTFLVGNRGPELTAFMDPNCIWCHRFYEKAMPLVRAGKLHLRVALVGFLKPTSAAKAAAILAAKNPAQALAFDESHFNVITEEGGIRPDYQAPLAIRRAVSDNTQLLAETGEEATPTLLYYTKAKRWHLQHGLGLLGLHNILATIA</sequence>
<evidence type="ECO:0000313" key="2">
    <source>
        <dbReference type="EMBL" id="OFC38602.1"/>
    </source>
</evidence>
<dbReference type="InterPro" id="IPR036249">
    <property type="entry name" value="Thioredoxin-like_sf"/>
</dbReference>
<evidence type="ECO:0000256" key="1">
    <source>
        <dbReference type="SAM" id="SignalP"/>
    </source>
</evidence>
<protein>
    <submittedName>
        <fullName evidence="2">Uncharacterized protein</fullName>
    </submittedName>
</protein>
<accession>A0A1E7YQH5</accession>
<keyword evidence="1" id="KW-0732">Signal</keyword>
<dbReference type="EMBL" id="LZYE01000029">
    <property type="protein sequence ID" value="OFC38602.1"/>
    <property type="molecule type" value="Genomic_DNA"/>
</dbReference>
<gene>
    <name evidence="2" type="ORF">BAE27_01860</name>
</gene>
<dbReference type="GeneID" id="92931845"/>
<dbReference type="PANTHER" id="PTHR35272">
    <property type="entry name" value="THIOL:DISULFIDE INTERCHANGE PROTEIN DSBC-RELATED"/>
    <property type="match status" value="1"/>
</dbReference>
<dbReference type="Proteomes" id="UP000175616">
    <property type="component" value="Unassembled WGS sequence"/>
</dbReference>
<feature type="chain" id="PRO_5009209128" evidence="1">
    <location>
        <begin position="31"/>
        <end position="209"/>
    </location>
</feature>
<dbReference type="Gene3D" id="3.40.30.10">
    <property type="entry name" value="Glutaredoxin"/>
    <property type="match status" value="1"/>
</dbReference>
<dbReference type="SUPFAM" id="SSF52833">
    <property type="entry name" value="Thioredoxin-like"/>
    <property type="match status" value="1"/>
</dbReference>
<evidence type="ECO:0000313" key="3">
    <source>
        <dbReference type="Proteomes" id="UP000175616"/>
    </source>
</evidence>
<proteinExistence type="predicted"/>
<dbReference type="AlphaFoldDB" id="A0A1E7YQH5"/>
<organism evidence="2 3">
    <name type="scientific">Acidithiobacillus caldus</name>
    <dbReference type="NCBI Taxonomy" id="33059"/>
    <lineage>
        <taxon>Bacteria</taxon>
        <taxon>Pseudomonadati</taxon>
        <taxon>Pseudomonadota</taxon>
        <taxon>Acidithiobacillia</taxon>
        <taxon>Acidithiobacillales</taxon>
        <taxon>Acidithiobacillaceae</taxon>
        <taxon>Acidithiobacillus</taxon>
    </lineage>
</organism>
<dbReference type="InterPro" id="IPR051470">
    <property type="entry name" value="Thiol:disulfide_interchange"/>
</dbReference>
<name>A0A1E7YQH5_9PROT</name>
<feature type="signal peptide" evidence="1">
    <location>
        <begin position="1"/>
        <end position="30"/>
    </location>
</feature>
<dbReference type="RefSeq" id="WP_014002354.1">
    <property type="nucleotide sequence ID" value="NZ_CP026328.2"/>
</dbReference>
<comment type="caution">
    <text evidence="2">The sequence shown here is derived from an EMBL/GenBank/DDBJ whole genome shotgun (WGS) entry which is preliminary data.</text>
</comment>
<reference evidence="2 3" key="1">
    <citation type="submission" date="2016-06" db="EMBL/GenBank/DDBJ databases">
        <title>Gene turnover analysis identifies the evolutionary adaptation of the extremophile Acidithiobacillus caldus.</title>
        <authorList>
            <person name="Zhang X."/>
        </authorList>
    </citation>
    <scope>NUCLEOTIDE SEQUENCE [LARGE SCALE GENOMIC DNA]</scope>
    <source>
        <strain evidence="2 3">DX</strain>
    </source>
</reference>
<dbReference type="PANTHER" id="PTHR35272:SF4">
    <property type="entry name" value="THIOL:DISULFIDE INTERCHANGE PROTEIN DSBG"/>
    <property type="match status" value="1"/>
</dbReference>